<name>A0ABQ5ELY3_9ASTR</name>
<gene>
    <name evidence="2" type="ORF">Tco_0978051</name>
</gene>
<dbReference type="Proteomes" id="UP001151760">
    <property type="component" value="Unassembled WGS sequence"/>
</dbReference>
<feature type="compositionally biased region" description="Acidic residues" evidence="1">
    <location>
        <begin position="23"/>
        <end position="68"/>
    </location>
</feature>
<keyword evidence="3" id="KW-1185">Reference proteome</keyword>
<feature type="region of interest" description="Disordered" evidence="1">
    <location>
        <begin position="1"/>
        <end position="88"/>
    </location>
</feature>
<dbReference type="EMBL" id="BQNB010016445">
    <property type="protein sequence ID" value="GJT51894.1"/>
    <property type="molecule type" value="Genomic_DNA"/>
</dbReference>
<organism evidence="2 3">
    <name type="scientific">Tanacetum coccineum</name>
    <dbReference type="NCBI Taxonomy" id="301880"/>
    <lineage>
        <taxon>Eukaryota</taxon>
        <taxon>Viridiplantae</taxon>
        <taxon>Streptophyta</taxon>
        <taxon>Embryophyta</taxon>
        <taxon>Tracheophyta</taxon>
        <taxon>Spermatophyta</taxon>
        <taxon>Magnoliopsida</taxon>
        <taxon>eudicotyledons</taxon>
        <taxon>Gunneridae</taxon>
        <taxon>Pentapetalae</taxon>
        <taxon>asterids</taxon>
        <taxon>campanulids</taxon>
        <taxon>Asterales</taxon>
        <taxon>Asteraceae</taxon>
        <taxon>Asteroideae</taxon>
        <taxon>Anthemideae</taxon>
        <taxon>Anthemidinae</taxon>
        <taxon>Tanacetum</taxon>
    </lineage>
</organism>
<sequence>MKDRPLPDDASPIALSPSYVADSDLEEDPADYPADGGDDDDDESSDDDDDYEVEDEQEASEDDEEEEEHSAPADSSAIPVDITRKGGF</sequence>
<protein>
    <submittedName>
        <fullName evidence="2">Uncharacterized protein</fullName>
    </submittedName>
</protein>
<reference evidence="2" key="2">
    <citation type="submission" date="2022-01" db="EMBL/GenBank/DDBJ databases">
        <authorList>
            <person name="Yamashiro T."/>
            <person name="Shiraishi A."/>
            <person name="Satake H."/>
            <person name="Nakayama K."/>
        </authorList>
    </citation>
    <scope>NUCLEOTIDE SEQUENCE</scope>
</reference>
<evidence type="ECO:0000313" key="3">
    <source>
        <dbReference type="Proteomes" id="UP001151760"/>
    </source>
</evidence>
<evidence type="ECO:0000256" key="1">
    <source>
        <dbReference type="SAM" id="MobiDB-lite"/>
    </source>
</evidence>
<comment type="caution">
    <text evidence="2">The sequence shown here is derived from an EMBL/GenBank/DDBJ whole genome shotgun (WGS) entry which is preliminary data.</text>
</comment>
<reference evidence="2" key="1">
    <citation type="journal article" date="2022" name="Int. J. Mol. Sci.">
        <title>Draft Genome of Tanacetum Coccineum: Genomic Comparison of Closely Related Tanacetum-Family Plants.</title>
        <authorList>
            <person name="Yamashiro T."/>
            <person name="Shiraishi A."/>
            <person name="Nakayama K."/>
            <person name="Satake H."/>
        </authorList>
    </citation>
    <scope>NUCLEOTIDE SEQUENCE</scope>
</reference>
<accession>A0ABQ5ELY3</accession>
<proteinExistence type="predicted"/>
<evidence type="ECO:0000313" key="2">
    <source>
        <dbReference type="EMBL" id="GJT51894.1"/>
    </source>
</evidence>